<dbReference type="InterPro" id="IPR009091">
    <property type="entry name" value="RCC1/BLIP-II"/>
</dbReference>
<evidence type="ECO:0000313" key="2">
    <source>
        <dbReference type="EMBL" id="GIQ69475.1"/>
    </source>
</evidence>
<reference evidence="2" key="1">
    <citation type="submission" date="2021-04" db="EMBL/GenBank/DDBJ databases">
        <title>Draft genome sequence of Xylanibacillus composti strain K13.</title>
        <authorList>
            <person name="Uke A."/>
            <person name="Chhe C."/>
            <person name="Baramee S."/>
            <person name="Kosugi A."/>
        </authorList>
    </citation>
    <scope>NUCLEOTIDE SEQUENCE</scope>
    <source>
        <strain evidence="2">K13</strain>
    </source>
</reference>
<sequence length="107" mass="11720">MKRWLERGRSGKLLAVLLAGSLLLSSTAYAEDRSGQNKKWLEDVVHIATGDVATYAVKKDGSAWAWGGHAGQRDVGERVNRAGFDAGQDGYRRCESHSGRFRSCPDP</sequence>
<comment type="caution">
    <text evidence="2">The sequence shown here is derived from an EMBL/GenBank/DDBJ whole genome shotgun (WGS) entry which is preliminary data.</text>
</comment>
<gene>
    <name evidence="2" type="ORF">XYCOK13_22990</name>
</gene>
<protein>
    <recommendedName>
        <fullName evidence="4">Regulator of chromosome condensation (RCC1) repeat-containing protein</fullName>
    </recommendedName>
</protein>
<accession>A0A8J4H4H4</accession>
<proteinExistence type="predicted"/>
<name>A0A8J4H4H4_9BACL</name>
<keyword evidence="3" id="KW-1185">Reference proteome</keyword>
<keyword evidence="1" id="KW-0732">Signal</keyword>
<dbReference type="SUPFAM" id="SSF50985">
    <property type="entry name" value="RCC1/BLIP-II"/>
    <property type="match status" value="1"/>
</dbReference>
<dbReference type="Gene3D" id="2.130.10.30">
    <property type="entry name" value="Regulator of chromosome condensation 1/beta-lactamase-inhibitor protein II"/>
    <property type="match status" value="1"/>
</dbReference>
<dbReference type="EMBL" id="BOVK01000028">
    <property type="protein sequence ID" value="GIQ69475.1"/>
    <property type="molecule type" value="Genomic_DNA"/>
</dbReference>
<evidence type="ECO:0000256" key="1">
    <source>
        <dbReference type="SAM" id="SignalP"/>
    </source>
</evidence>
<evidence type="ECO:0008006" key="4">
    <source>
        <dbReference type="Google" id="ProtNLM"/>
    </source>
</evidence>
<feature type="chain" id="PRO_5035297361" description="Regulator of chromosome condensation (RCC1) repeat-containing protein" evidence="1">
    <location>
        <begin position="31"/>
        <end position="107"/>
    </location>
</feature>
<dbReference type="RefSeq" id="WP_213412274.1">
    <property type="nucleotide sequence ID" value="NZ_BOVK01000028.1"/>
</dbReference>
<evidence type="ECO:0000313" key="3">
    <source>
        <dbReference type="Proteomes" id="UP000677918"/>
    </source>
</evidence>
<organism evidence="2 3">
    <name type="scientific">Xylanibacillus composti</name>
    <dbReference type="NCBI Taxonomy" id="1572762"/>
    <lineage>
        <taxon>Bacteria</taxon>
        <taxon>Bacillati</taxon>
        <taxon>Bacillota</taxon>
        <taxon>Bacilli</taxon>
        <taxon>Bacillales</taxon>
        <taxon>Paenibacillaceae</taxon>
        <taxon>Xylanibacillus</taxon>
    </lineage>
</organism>
<feature type="signal peptide" evidence="1">
    <location>
        <begin position="1"/>
        <end position="30"/>
    </location>
</feature>
<dbReference type="AlphaFoldDB" id="A0A8J4H4H4"/>
<dbReference type="Proteomes" id="UP000677918">
    <property type="component" value="Unassembled WGS sequence"/>
</dbReference>